<dbReference type="STRING" id="1214573.A0A0G2HI71"/>
<evidence type="ECO:0000256" key="11">
    <source>
        <dbReference type="ARBA" id="ARBA00044247"/>
    </source>
</evidence>
<evidence type="ECO:0000256" key="2">
    <source>
        <dbReference type="ARBA" id="ARBA00007856"/>
    </source>
</evidence>
<dbReference type="Gene3D" id="1.20.5.260">
    <property type="entry name" value="Cytochrome b-c1 complex subunit 9"/>
    <property type="match status" value="1"/>
</dbReference>
<comment type="subunit">
    <text evidence="12">Component of the ubiquinol-cytochrome c oxidoreductase (cytochrome b-c1 complex, complex III, CIII), a multisubunit enzyme composed of 3 respiratory subunits cytochrome b, cytochrome c1 and Rieske protein, 2 core protein subunits, and additional low-molecular weight protein subunits.</text>
</comment>
<evidence type="ECO:0000256" key="9">
    <source>
        <dbReference type="ARBA" id="ARBA00023128"/>
    </source>
</evidence>
<keyword evidence="4 12" id="KW-0679">Respiratory chain</keyword>
<keyword evidence="9 12" id="KW-0496">Mitochondrion</keyword>
<name>A0A0G2HI71_9PEZI</name>
<evidence type="ECO:0000256" key="5">
    <source>
        <dbReference type="ARBA" id="ARBA00022692"/>
    </source>
</evidence>
<keyword evidence="7 12" id="KW-0249">Electron transport</keyword>
<organism evidence="13 14">
    <name type="scientific">Diaporthe ampelina</name>
    <dbReference type="NCBI Taxonomy" id="1214573"/>
    <lineage>
        <taxon>Eukaryota</taxon>
        <taxon>Fungi</taxon>
        <taxon>Dikarya</taxon>
        <taxon>Ascomycota</taxon>
        <taxon>Pezizomycotina</taxon>
        <taxon>Sordariomycetes</taxon>
        <taxon>Sordariomycetidae</taxon>
        <taxon>Diaporthales</taxon>
        <taxon>Diaporthaceae</taxon>
        <taxon>Diaporthe</taxon>
    </lineage>
</organism>
<dbReference type="AlphaFoldDB" id="A0A0G2HI71"/>
<dbReference type="FunFam" id="1.20.5.260:FF:000001">
    <property type="entry name" value="Cytochrome b-c1 complex subunit 9"/>
    <property type="match status" value="1"/>
</dbReference>
<keyword evidence="6 12" id="KW-0999">Mitochondrion inner membrane</keyword>
<evidence type="ECO:0000256" key="1">
    <source>
        <dbReference type="ARBA" id="ARBA00004434"/>
    </source>
</evidence>
<dbReference type="OrthoDB" id="44067at2759"/>
<dbReference type="EMBL" id="LCUC01000189">
    <property type="protein sequence ID" value="KKY34753.1"/>
    <property type="molecule type" value="Genomic_DNA"/>
</dbReference>
<evidence type="ECO:0000313" key="14">
    <source>
        <dbReference type="Proteomes" id="UP000034680"/>
    </source>
</evidence>
<reference evidence="13 14" key="1">
    <citation type="submission" date="2015-05" db="EMBL/GenBank/DDBJ databases">
        <title>Distinctive expansion of gene families associated with plant cell wall degradation and secondary metabolism in the genomes of grapevine trunk pathogens.</title>
        <authorList>
            <person name="Lawrence D.P."/>
            <person name="Travadon R."/>
            <person name="Rolshausen P.E."/>
            <person name="Baumgartner K."/>
        </authorList>
    </citation>
    <scope>NUCLEOTIDE SEQUENCE [LARGE SCALE GENOMIC DNA]</scope>
    <source>
        <strain evidence="13">DA912</strain>
    </source>
</reference>
<dbReference type="InterPro" id="IPR036656">
    <property type="entry name" value="QCR9_sf"/>
</dbReference>
<dbReference type="Proteomes" id="UP000034680">
    <property type="component" value="Unassembled WGS sequence"/>
</dbReference>
<evidence type="ECO:0000256" key="10">
    <source>
        <dbReference type="ARBA" id="ARBA00023136"/>
    </source>
</evidence>
<feature type="transmembrane region" description="Helical" evidence="12">
    <location>
        <begin position="24"/>
        <end position="44"/>
    </location>
</feature>
<dbReference type="Pfam" id="PF05365">
    <property type="entry name" value="UCR_UQCRX_QCR9"/>
    <property type="match status" value="1"/>
</dbReference>
<comment type="function">
    <text evidence="12">Component of the ubiquinol-cytochrome c oxidoreductase, a multisubunit transmembrane complex that is part of the mitochondrial electron transport chain which drives oxidative phosphorylation. The complex plays an important role in the uptake of multiple carbon sources present in different host niches.</text>
</comment>
<dbReference type="GO" id="GO:0006122">
    <property type="term" value="P:mitochondrial electron transport, ubiquinol to cytochrome c"/>
    <property type="evidence" value="ECO:0007669"/>
    <property type="project" value="UniProtKB-UniRule"/>
</dbReference>
<keyword evidence="14" id="KW-1185">Reference proteome</keyword>
<evidence type="ECO:0000256" key="6">
    <source>
        <dbReference type="ARBA" id="ARBA00022792"/>
    </source>
</evidence>
<dbReference type="PANTHER" id="PTHR12980:SF0">
    <property type="entry name" value="CYTOCHROME B-C1 COMPLEX SUBUNIT 9"/>
    <property type="match status" value="1"/>
</dbReference>
<evidence type="ECO:0000256" key="8">
    <source>
        <dbReference type="ARBA" id="ARBA00022989"/>
    </source>
</evidence>
<comment type="caution">
    <text evidence="13">The sequence shown here is derived from an EMBL/GenBank/DDBJ whole genome shotgun (WGS) entry which is preliminary data.</text>
</comment>
<proteinExistence type="inferred from homology"/>
<keyword evidence="3 12" id="KW-0813">Transport</keyword>
<dbReference type="GO" id="GO:0045275">
    <property type="term" value="C:respiratory chain complex III"/>
    <property type="evidence" value="ECO:0007669"/>
    <property type="project" value="UniProtKB-UniRule"/>
</dbReference>
<evidence type="ECO:0000256" key="4">
    <source>
        <dbReference type="ARBA" id="ARBA00022660"/>
    </source>
</evidence>
<keyword evidence="5 12" id="KW-0812">Transmembrane</keyword>
<reference evidence="13 14" key="2">
    <citation type="submission" date="2015-05" db="EMBL/GenBank/DDBJ databases">
        <authorList>
            <person name="Morales-Cruz A."/>
            <person name="Amrine K.C."/>
            <person name="Cantu D."/>
        </authorList>
    </citation>
    <scope>NUCLEOTIDE SEQUENCE [LARGE SCALE GENOMIC DNA]</scope>
    <source>
        <strain evidence="13">DA912</strain>
    </source>
</reference>
<protein>
    <recommendedName>
        <fullName evidence="11 12">Complex III subunit 9</fullName>
    </recommendedName>
</protein>
<gene>
    <name evidence="13" type="ORF">UCDDA912_g05305</name>
</gene>
<dbReference type="PANTHER" id="PTHR12980">
    <property type="entry name" value="UBIQUINOL-CYTOCHROME C REDUCTASE COMPLEX, SUBUNIT X"/>
    <property type="match status" value="1"/>
</dbReference>
<dbReference type="GO" id="GO:0005743">
    <property type="term" value="C:mitochondrial inner membrane"/>
    <property type="evidence" value="ECO:0007669"/>
    <property type="project" value="UniProtKB-SubCell"/>
</dbReference>
<evidence type="ECO:0000256" key="7">
    <source>
        <dbReference type="ARBA" id="ARBA00022982"/>
    </source>
</evidence>
<evidence type="ECO:0000256" key="12">
    <source>
        <dbReference type="RuleBase" id="RU368056"/>
    </source>
</evidence>
<comment type="similarity">
    <text evidence="2 12">Belongs to the UQCR10/QCR9 family.</text>
</comment>
<keyword evidence="10 12" id="KW-0472">Membrane</keyword>
<evidence type="ECO:0000313" key="13">
    <source>
        <dbReference type="EMBL" id="KKY34753.1"/>
    </source>
</evidence>
<dbReference type="SUPFAM" id="SSF81514">
    <property type="entry name" value="Subunit X (non-heme 7 kDa protein) of cytochrome bc1 complex (Ubiquinol-cytochrome c reductase)"/>
    <property type="match status" value="1"/>
</dbReference>
<keyword evidence="8 12" id="KW-1133">Transmembrane helix</keyword>
<sequence>MAGQTSIYKQANRESQSVLFRSNYAMLGAVFAGAFGFQMAYDVTMTRVWDNMNRGRQWKDIKQKYLEGAEDEE</sequence>
<dbReference type="InterPro" id="IPR008027">
    <property type="entry name" value="QCR9"/>
</dbReference>
<comment type="subcellular location">
    <subcellularLocation>
        <location evidence="1 12">Mitochondrion inner membrane</location>
        <topology evidence="1 12">Single-pass membrane protein</topology>
    </subcellularLocation>
</comment>
<evidence type="ECO:0000256" key="3">
    <source>
        <dbReference type="ARBA" id="ARBA00022448"/>
    </source>
</evidence>
<accession>A0A0G2HI71</accession>